<sequence>MDKASAYEIKLSKVTTLAEAEDIINSSDLVRGLTILPPNAADSCNQESDCEDVNEENEEIFEPAGEIEVEEYEYSELAIIR</sequence>
<keyword evidence="2" id="KW-1185">Reference proteome</keyword>
<protein>
    <submittedName>
        <fullName evidence="1">Uncharacterized protein</fullName>
    </submittedName>
</protein>
<reference evidence="2" key="1">
    <citation type="submission" date="2021-01" db="EMBL/GenBank/DDBJ databases">
        <title>Caligus Genome Assembly.</title>
        <authorList>
            <person name="Gallardo-Escarate C."/>
        </authorList>
    </citation>
    <scope>NUCLEOTIDE SEQUENCE [LARGE SCALE GENOMIC DNA]</scope>
</reference>
<dbReference type="EMBL" id="CP045900">
    <property type="protein sequence ID" value="QQP42158.1"/>
    <property type="molecule type" value="Genomic_DNA"/>
</dbReference>
<organism evidence="1 2">
    <name type="scientific">Caligus rogercresseyi</name>
    <name type="common">Sea louse</name>
    <dbReference type="NCBI Taxonomy" id="217165"/>
    <lineage>
        <taxon>Eukaryota</taxon>
        <taxon>Metazoa</taxon>
        <taxon>Ecdysozoa</taxon>
        <taxon>Arthropoda</taxon>
        <taxon>Crustacea</taxon>
        <taxon>Multicrustacea</taxon>
        <taxon>Hexanauplia</taxon>
        <taxon>Copepoda</taxon>
        <taxon>Siphonostomatoida</taxon>
        <taxon>Caligidae</taxon>
        <taxon>Caligus</taxon>
    </lineage>
</organism>
<proteinExistence type="predicted"/>
<dbReference type="Proteomes" id="UP000595437">
    <property type="component" value="Chromosome 11"/>
</dbReference>
<evidence type="ECO:0000313" key="1">
    <source>
        <dbReference type="EMBL" id="QQP42158.1"/>
    </source>
</evidence>
<gene>
    <name evidence="1" type="ORF">FKW44_016735</name>
</gene>
<evidence type="ECO:0000313" key="2">
    <source>
        <dbReference type="Proteomes" id="UP000595437"/>
    </source>
</evidence>
<accession>A0A7T8K0N9</accession>
<dbReference type="AlphaFoldDB" id="A0A7T8K0N9"/>
<feature type="non-terminal residue" evidence="1">
    <location>
        <position position="81"/>
    </location>
</feature>
<name>A0A7T8K0N9_CALRO</name>